<gene>
    <name evidence="11" type="ORF">PoB_002718200</name>
</gene>
<dbReference type="InterPro" id="IPR036396">
    <property type="entry name" value="Cyt_P450_sf"/>
</dbReference>
<evidence type="ECO:0000256" key="7">
    <source>
        <dbReference type="ARBA" id="ARBA00023033"/>
    </source>
</evidence>
<evidence type="ECO:0000256" key="3">
    <source>
        <dbReference type="ARBA" id="ARBA00010617"/>
    </source>
</evidence>
<keyword evidence="8" id="KW-0472">Membrane</keyword>
<dbReference type="GO" id="GO:0006082">
    <property type="term" value="P:organic acid metabolic process"/>
    <property type="evidence" value="ECO:0007669"/>
    <property type="project" value="TreeGrafter"/>
</dbReference>
<evidence type="ECO:0000256" key="2">
    <source>
        <dbReference type="ARBA" id="ARBA00004370"/>
    </source>
</evidence>
<comment type="cofactor">
    <cofactor evidence="1 9">
        <name>heme</name>
        <dbReference type="ChEBI" id="CHEBI:30413"/>
    </cofactor>
</comment>
<evidence type="ECO:0000256" key="5">
    <source>
        <dbReference type="ARBA" id="ARBA00023002"/>
    </source>
</evidence>
<dbReference type="PANTHER" id="PTHR24300">
    <property type="entry name" value="CYTOCHROME P450 508A4-RELATED"/>
    <property type="match status" value="1"/>
</dbReference>
<dbReference type="InterPro" id="IPR008069">
    <property type="entry name" value="Cyt_P450_E_grp-I_CYP2D-like"/>
</dbReference>
<dbReference type="InterPro" id="IPR002401">
    <property type="entry name" value="Cyt_P450_E_grp-I"/>
</dbReference>
<comment type="similarity">
    <text evidence="3 10">Belongs to the cytochrome P450 family.</text>
</comment>
<dbReference type="GO" id="GO:0006805">
    <property type="term" value="P:xenobiotic metabolic process"/>
    <property type="evidence" value="ECO:0007669"/>
    <property type="project" value="TreeGrafter"/>
</dbReference>
<evidence type="ECO:0000313" key="11">
    <source>
        <dbReference type="EMBL" id="GFO00677.1"/>
    </source>
</evidence>
<evidence type="ECO:0000256" key="6">
    <source>
        <dbReference type="ARBA" id="ARBA00023004"/>
    </source>
</evidence>
<keyword evidence="7 10" id="KW-0503">Monooxygenase</keyword>
<dbReference type="PRINTS" id="PR00385">
    <property type="entry name" value="P450"/>
</dbReference>
<dbReference type="EMBL" id="BLXT01003136">
    <property type="protein sequence ID" value="GFO00677.1"/>
    <property type="molecule type" value="Genomic_DNA"/>
</dbReference>
<evidence type="ECO:0000256" key="10">
    <source>
        <dbReference type="RuleBase" id="RU000461"/>
    </source>
</evidence>
<dbReference type="SUPFAM" id="SSF48264">
    <property type="entry name" value="Cytochrome P450"/>
    <property type="match status" value="1"/>
</dbReference>
<evidence type="ECO:0000313" key="12">
    <source>
        <dbReference type="Proteomes" id="UP000735302"/>
    </source>
</evidence>
<dbReference type="FunFam" id="1.10.630.10:FF:000036">
    <property type="entry name" value="CYtochrome P450 family"/>
    <property type="match status" value="1"/>
</dbReference>
<dbReference type="InterPro" id="IPR001128">
    <property type="entry name" value="Cyt_P450"/>
</dbReference>
<accession>A0AAV4A1A8</accession>
<keyword evidence="5 10" id="KW-0560">Oxidoreductase</keyword>
<dbReference type="AlphaFoldDB" id="A0AAV4A1A8"/>
<dbReference type="InterPro" id="IPR050182">
    <property type="entry name" value="Cytochrome_P450_fam2"/>
</dbReference>
<dbReference type="GO" id="GO:0008395">
    <property type="term" value="F:steroid hydroxylase activity"/>
    <property type="evidence" value="ECO:0007669"/>
    <property type="project" value="TreeGrafter"/>
</dbReference>
<proteinExistence type="inferred from homology"/>
<keyword evidence="6 9" id="KW-0408">Iron</keyword>
<reference evidence="11 12" key="1">
    <citation type="journal article" date="2021" name="Elife">
        <title>Chloroplast acquisition without the gene transfer in kleptoplastic sea slugs, Plakobranchus ocellatus.</title>
        <authorList>
            <person name="Maeda T."/>
            <person name="Takahashi S."/>
            <person name="Yoshida T."/>
            <person name="Shimamura S."/>
            <person name="Takaki Y."/>
            <person name="Nagai Y."/>
            <person name="Toyoda A."/>
            <person name="Suzuki Y."/>
            <person name="Arimoto A."/>
            <person name="Ishii H."/>
            <person name="Satoh N."/>
            <person name="Nishiyama T."/>
            <person name="Hasebe M."/>
            <person name="Maruyama T."/>
            <person name="Minagawa J."/>
            <person name="Obokata J."/>
            <person name="Shigenobu S."/>
        </authorList>
    </citation>
    <scope>NUCLEOTIDE SEQUENCE [LARGE SCALE GENOMIC DNA]</scope>
</reference>
<name>A0AAV4A1A8_9GAST</name>
<dbReference type="Gene3D" id="1.10.630.10">
    <property type="entry name" value="Cytochrome P450"/>
    <property type="match status" value="1"/>
</dbReference>
<keyword evidence="12" id="KW-1185">Reference proteome</keyword>
<evidence type="ECO:0000256" key="4">
    <source>
        <dbReference type="ARBA" id="ARBA00022723"/>
    </source>
</evidence>
<dbReference type="InterPro" id="IPR017972">
    <property type="entry name" value="Cyt_P450_CS"/>
</dbReference>
<evidence type="ECO:0000256" key="9">
    <source>
        <dbReference type="PIRSR" id="PIRSR602401-1"/>
    </source>
</evidence>
<dbReference type="GO" id="GO:0005506">
    <property type="term" value="F:iron ion binding"/>
    <property type="evidence" value="ECO:0007669"/>
    <property type="project" value="InterPro"/>
</dbReference>
<comment type="subcellular location">
    <subcellularLocation>
        <location evidence="2">Membrane</location>
    </subcellularLocation>
</comment>
<dbReference type="PRINTS" id="PR00463">
    <property type="entry name" value="EP450I"/>
</dbReference>
<keyword evidence="4 9" id="KW-0479">Metal-binding</keyword>
<dbReference type="GO" id="GO:0016712">
    <property type="term" value="F:oxidoreductase activity, acting on paired donors, with incorporation or reduction of molecular oxygen, reduced flavin or flavoprotein as one donor, and incorporation of one atom of oxygen"/>
    <property type="evidence" value="ECO:0007669"/>
    <property type="project" value="InterPro"/>
</dbReference>
<dbReference type="Pfam" id="PF00067">
    <property type="entry name" value="p450"/>
    <property type="match status" value="1"/>
</dbReference>
<evidence type="ECO:0000256" key="1">
    <source>
        <dbReference type="ARBA" id="ARBA00001971"/>
    </source>
</evidence>
<dbReference type="PROSITE" id="PS00086">
    <property type="entry name" value="CYTOCHROME_P450"/>
    <property type="match status" value="1"/>
</dbReference>
<dbReference type="Proteomes" id="UP000735302">
    <property type="component" value="Unassembled WGS sequence"/>
</dbReference>
<comment type="caution">
    <text evidence="11">The sequence shown here is derived from an EMBL/GenBank/DDBJ whole genome shotgun (WGS) entry which is preliminary data.</text>
</comment>
<dbReference type="PRINTS" id="PR01686">
    <property type="entry name" value="EP450ICYP2D"/>
</dbReference>
<protein>
    <submittedName>
        <fullName evidence="11">Cytochrome p450 2u1</fullName>
    </submittedName>
</protein>
<dbReference type="PANTHER" id="PTHR24300:SF403">
    <property type="entry name" value="CYTOCHROME P450 306A1"/>
    <property type="match status" value="1"/>
</dbReference>
<sequence>MVSSGFQVLRQARAPVTAFKPATKASLQISGQICYPLCHRRSLTDQNGFSVLKQFISIAGLKLSECGSKVETVGKVSVYRSQSSRKYRGKQRRGEQWGALNWIDNVTHSGLSPLQIMATTLPMLISFAQDLTGIACTRTLGLLSLGAKIVKTVGSTGTLALALLTLFLFYWWRSAKPRYLNKENVPPYPARPWPFFGHLLMVRKDPRGTFLRWRRKCGDIFSLDFCGKHVVVLNGYDLLKEVLVRHADLVTVRPKTLMAVVLNEYNKGIINASGRVWKEQRTAALTILRAFGMGKNIMAAKIREEVDVYLQEISKLGGQPSDIRVLTGVSISNVICSIIMGQKFEHDDPFFRQMIGLVAKIVTQIGGTALLNHVPVLRHLPGDFFRARELQRNTKDVSEIFISPVIERHKANFDPNLEPSDFIDAYLSQIAHRDNHAKDKTSSLNSTLNDDNLNSVIKNIFAAGSETTGSTIMWCLLFLLHHPLEQEKVYRQIEAVIGTDRVPEMADRPHLTYLTAVIMETQRLASIAPFSFQRVVASDIKVKGYTIPEGSVIIPSLDSVLLDEGLWGDPFNFRPERFLDDNCAIVQPDYFVPFSMGKRVCIGEALAKMELFLYLSSLLQRFKVLPAQDGILPEIRAKFGMTCAPEDFTLRLVERTCRQ</sequence>
<dbReference type="GO" id="GO:0020037">
    <property type="term" value="F:heme binding"/>
    <property type="evidence" value="ECO:0007669"/>
    <property type="project" value="InterPro"/>
</dbReference>
<dbReference type="GO" id="GO:0005737">
    <property type="term" value="C:cytoplasm"/>
    <property type="evidence" value="ECO:0007669"/>
    <property type="project" value="TreeGrafter"/>
</dbReference>
<dbReference type="GO" id="GO:0016020">
    <property type="term" value="C:membrane"/>
    <property type="evidence" value="ECO:0007669"/>
    <property type="project" value="UniProtKB-SubCell"/>
</dbReference>
<feature type="binding site" description="axial binding residue" evidence="9">
    <location>
        <position position="601"/>
    </location>
    <ligand>
        <name>heme</name>
        <dbReference type="ChEBI" id="CHEBI:30413"/>
    </ligand>
    <ligandPart>
        <name>Fe</name>
        <dbReference type="ChEBI" id="CHEBI:18248"/>
    </ligandPart>
</feature>
<organism evidence="11 12">
    <name type="scientific">Plakobranchus ocellatus</name>
    <dbReference type="NCBI Taxonomy" id="259542"/>
    <lineage>
        <taxon>Eukaryota</taxon>
        <taxon>Metazoa</taxon>
        <taxon>Spiralia</taxon>
        <taxon>Lophotrochozoa</taxon>
        <taxon>Mollusca</taxon>
        <taxon>Gastropoda</taxon>
        <taxon>Heterobranchia</taxon>
        <taxon>Euthyneura</taxon>
        <taxon>Panpulmonata</taxon>
        <taxon>Sacoglossa</taxon>
        <taxon>Placobranchoidea</taxon>
        <taxon>Plakobranchidae</taxon>
        <taxon>Plakobranchus</taxon>
    </lineage>
</organism>
<evidence type="ECO:0000256" key="8">
    <source>
        <dbReference type="ARBA" id="ARBA00023136"/>
    </source>
</evidence>
<keyword evidence="9 10" id="KW-0349">Heme</keyword>